<dbReference type="Proteomes" id="UP001329825">
    <property type="component" value="Chromosome 10"/>
</dbReference>
<feature type="compositionally biased region" description="Low complexity" evidence="1">
    <location>
        <begin position="104"/>
        <end position="124"/>
    </location>
</feature>
<gene>
    <name evidence="3" type="ORF">IL334_007437</name>
</gene>
<evidence type="ECO:0000256" key="2">
    <source>
        <dbReference type="SAM" id="Phobius"/>
    </source>
</evidence>
<feature type="compositionally biased region" description="Polar residues" evidence="1">
    <location>
        <begin position="93"/>
        <end position="103"/>
    </location>
</feature>
<dbReference type="EMBL" id="CP141890">
    <property type="protein sequence ID" value="WRT70439.1"/>
    <property type="molecule type" value="Genomic_DNA"/>
</dbReference>
<keyword evidence="2" id="KW-0812">Transmembrane</keyword>
<proteinExistence type="predicted"/>
<name>A0ABZ1DAH7_9TREE</name>
<organism evidence="3 4">
    <name type="scientific">Kwoniella shivajii</name>
    <dbReference type="NCBI Taxonomy" id="564305"/>
    <lineage>
        <taxon>Eukaryota</taxon>
        <taxon>Fungi</taxon>
        <taxon>Dikarya</taxon>
        <taxon>Basidiomycota</taxon>
        <taxon>Agaricomycotina</taxon>
        <taxon>Tremellomycetes</taxon>
        <taxon>Tremellales</taxon>
        <taxon>Cryptococcaceae</taxon>
        <taxon>Kwoniella</taxon>
    </lineage>
</organism>
<evidence type="ECO:0000313" key="3">
    <source>
        <dbReference type="EMBL" id="WRT70439.1"/>
    </source>
</evidence>
<keyword evidence="2" id="KW-0472">Membrane</keyword>
<feature type="transmembrane region" description="Helical" evidence="2">
    <location>
        <begin position="181"/>
        <end position="206"/>
    </location>
</feature>
<sequence>MASLLLGNPVALPSDPEDVKGKKKKIPKVAGYVAGAAFAITTGLTILIIPYVRQAAKLQNTTQFLSHRNLSLLDARTKVPRAALLAPISTPNTVTVRSNTGTKPSTVSSSNAKPSSSTSTSPLSIHDLSSVSDTPIDPSLLAARSFNAREEKSLYGAPLTSADGEPSAPQEPVSGFLGFQALGIATALVFGSAGLGALIVAKLLGVQDMAEFSSKMRETLNLSMPNLVQNVNQPGRSTDGFDGEAIEQWVAKLEKEDEEEENRLLSS</sequence>
<evidence type="ECO:0008006" key="5">
    <source>
        <dbReference type="Google" id="ProtNLM"/>
    </source>
</evidence>
<reference evidence="3 4" key="1">
    <citation type="submission" date="2024-01" db="EMBL/GenBank/DDBJ databases">
        <title>Comparative genomics of Cryptococcus and Kwoniella reveals pathogenesis evolution and contrasting modes of karyotype evolution via chromosome fusion or intercentromeric recombination.</title>
        <authorList>
            <person name="Coelho M.A."/>
            <person name="David-Palma M."/>
            <person name="Shea T."/>
            <person name="Bowers K."/>
            <person name="McGinley-Smith S."/>
            <person name="Mohammad A.W."/>
            <person name="Gnirke A."/>
            <person name="Yurkov A.M."/>
            <person name="Nowrousian M."/>
            <person name="Sun S."/>
            <person name="Cuomo C.A."/>
            <person name="Heitman J."/>
        </authorList>
    </citation>
    <scope>NUCLEOTIDE SEQUENCE [LARGE SCALE GENOMIC DNA]</scope>
    <source>
        <strain evidence="3">CBS 11374</strain>
    </source>
</reference>
<keyword evidence="4" id="KW-1185">Reference proteome</keyword>
<feature type="transmembrane region" description="Helical" evidence="2">
    <location>
        <begin position="29"/>
        <end position="52"/>
    </location>
</feature>
<dbReference type="GeneID" id="87959567"/>
<dbReference type="RefSeq" id="XP_062795178.1">
    <property type="nucleotide sequence ID" value="XM_062939127.1"/>
</dbReference>
<keyword evidence="2" id="KW-1133">Transmembrane helix</keyword>
<feature type="region of interest" description="Disordered" evidence="1">
    <location>
        <begin position="93"/>
        <end position="124"/>
    </location>
</feature>
<protein>
    <recommendedName>
        <fullName evidence="5">Transmembrane protein 242</fullName>
    </recommendedName>
</protein>
<evidence type="ECO:0000313" key="4">
    <source>
        <dbReference type="Proteomes" id="UP001329825"/>
    </source>
</evidence>
<accession>A0ABZ1DAH7</accession>
<evidence type="ECO:0000256" key="1">
    <source>
        <dbReference type="SAM" id="MobiDB-lite"/>
    </source>
</evidence>